<evidence type="ECO:0000313" key="1">
    <source>
        <dbReference type="EMBL" id="KAJ8014325.1"/>
    </source>
</evidence>
<feature type="non-terminal residue" evidence="1">
    <location>
        <position position="1"/>
    </location>
</feature>
<accession>A0ACC2HF24</accession>
<gene>
    <name evidence="1" type="ORF">DPEC_G00039070</name>
</gene>
<proteinExistence type="predicted"/>
<dbReference type="EMBL" id="CM055730">
    <property type="protein sequence ID" value="KAJ8014325.1"/>
    <property type="molecule type" value="Genomic_DNA"/>
</dbReference>
<name>A0ACC2HF24_DALPE</name>
<organism evidence="1 2">
    <name type="scientific">Dallia pectoralis</name>
    <name type="common">Alaska blackfish</name>
    <dbReference type="NCBI Taxonomy" id="75939"/>
    <lineage>
        <taxon>Eukaryota</taxon>
        <taxon>Metazoa</taxon>
        <taxon>Chordata</taxon>
        <taxon>Craniata</taxon>
        <taxon>Vertebrata</taxon>
        <taxon>Euteleostomi</taxon>
        <taxon>Actinopterygii</taxon>
        <taxon>Neopterygii</taxon>
        <taxon>Teleostei</taxon>
        <taxon>Protacanthopterygii</taxon>
        <taxon>Esociformes</taxon>
        <taxon>Umbridae</taxon>
        <taxon>Dallia</taxon>
    </lineage>
</organism>
<reference evidence="1" key="1">
    <citation type="submission" date="2021-05" db="EMBL/GenBank/DDBJ databases">
        <authorList>
            <person name="Pan Q."/>
            <person name="Jouanno E."/>
            <person name="Zahm M."/>
            <person name="Klopp C."/>
            <person name="Cabau C."/>
            <person name="Louis A."/>
            <person name="Berthelot C."/>
            <person name="Parey E."/>
            <person name="Roest Crollius H."/>
            <person name="Montfort J."/>
            <person name="Robinson-Rechavi M."/>
            <person name="Bouchez O."/>
            <person name="Lampietro C."/>
            <person name="Lopez Roques C."/>
            <person name="Donnadieu C."/>
            <person name="Postlethwait J."/>
            <person name="Bobe J."/>
            <person name="Dillon D."/>
            <person name="Chandos A."/>
            <person name="von Hippel F."/>
            <person name="Guiguen Y."/>
        </authorList>
    </citation>
    <scope>NUCLEOTIDE SEQUENCE</scope>
    <source>
        <strain evidence="1">YG-Jan2019</strain>
    </source>
</reference>
<evidence type="ECO:0000313" key="2">
    <source>
        <dbReference type="Proteomes" id="UP001157502"/>
    </source>
</evidence>
<keyword evidence="2" id="KW-1185">Reference proteome</keyword>
<protein>
    <submittedName>
        <fullName evidence="1">Uncharacterized protein</fullName>
    </submittedName>
</protein>
<comment type="caution">
    <text evidence="1">The sequence shown here is derived from an EMBL/GenBank/DDBJ whole genome shotgun (WGS) entry which is preliminary data.</text>
</comment>
<dbReference type="Proteomes" id="UP001157502">
    <property type="component" value="Chromosome 3"/>
</dbReference>
<sequence length="86" mass="9427">TGRFLTPHAHFFLLPEDISNTAASALSVQQPVRSISLTPSYFLGQPWQATPVSAATTTTTAMAAYSVKDFLYFLFNVNINVTLVFL</sequence>